<organism evidence="2 3">
    <name type="scientific">Karstenula rhodostoma CBS 690.94</name>
    <dbReference type="NCBI Taxonomy" id="1392251"/>
    <lineage>
        <taxon>Eukaryota</taxon>
        <taxon>Fungi</taxon>
        <taxon>Dikarya</taxon>
        <taxon>Ascomycota</taxon>
        <taxon>Pezizomycotina</taxon>
        <taxon>Dothideomycetes</taxon>
        <taxon>Pleosporomycetidae</taxon>
        <taxon>Pleosporales</taxon>
        <taxon>Massarineae</taxon>
        <taxon>Didymosphaeriaceae</taxon>
        <taxon>Karstenula</taxon>
    </lineage>
</organism>
<name>A0A9P4U8U0_9PLEO</name>
<gene>
    <name evidence="2" type="ORF">P171DRAFT_489108</name>
</gene>
<feature type="compositionally biased region" description="Basic residues" evidence="1">
    <location>
        <begin position="486"/>
        <end position="497"/>
    </location>
</feature>
<accession>A0A9P4U8U0</accession>
<evidence type="ECO:0000256" key="1">
    <source>
        <dbReference type="SAM" id="MobiDB-lite"/>
    </source>
</evidence>
<feature type="compositionally biased region" description="Basic and acidic residues" evidence="1">
    <location>
        <begin position="443"/>
        <end position="454"/>
    </location>
</feature>
<comment type="caution">
    <text evidence="2">The sequence shown here is derived from an EMBL/GenBank/DDBJ whole genome shotgun (WGS) entry which is preliminary data.</text>
</comment>
<feature type="compositionally biased region" description="Basic and acidic residues" evidence="1">
    <location>
        <begin position="174"/>
        <end position="185"/>
    </location>
</feature>
<feature type="compositionally biased region" description="Low complexity" evidence="1">
    <location>
        <begin position="111"/>
        <end position="121"/>
    </location>
</feature>
<feature type="region of interest" description="Disordered" evidence="1">
    <location>
        <begin position="419"/>
        <end position="497"/>
    </location>
</feature>
<feature type="region of interest" description="Disordered" evidence="1">
    <location>
        <begin position="72"/>
        <end position="209"/>
    </location>
</feature>
<feature type="compositionally biased region" description="Low complexity" evidence="1">
    <location>
        <begin position="455"/>
        <end position="471"/>
    </location>
</feature>
<evidence type="ECO:0000313" key="2">
    <source>
        <dbReference type="EMBL" id="KAF2440392.1"/>
    </source>
</evidence>
<evidence type="ECO:0000313" key="3">
    <source>
        <dbReference type="Proteomes" id="UP000799764"/>
    </source>
</evidence>
<feature type="region of interest" description="Disordered" evidence="1">
    <location>
        <begin position="1"/>
        <end position="58"/>
    </location>
</feature>
<proteinExistence type="predicted"/>
<reference evidence="2" key="1">
    <citation type="journal article" date="2020" name="Stud. Mycol.">
        <title>101 Dothideomycetes genomes: a test case for predicting lifestyles and emergence of pathogens.</title>
        <authorList>
            <person name="Haridas S."/>
            <person name="Albert R."/>
            <person name="Binder M."/>
            <person name="Bloem J."/>
            <person name="Labutti K."/>
            <person name="Salamov A."/>
            <person name="Andreopoulos B."/>
            <person name="Baker S."/>
            <person name="Barry K."/>
            <person name="Bills G."/>
            <person name="Bluhm B."/>
            <person name="Cannon C."/>
            <person name="Castanera R."/>
            <person name="Culley D."/>
            <person name="Daum C."/>
            <person name="Ezra D."/>
            <person name="Gonzalez J."/>
            <person name="Henrissat B."/>
            <person name="Kuo A."/>
            <person name="Liang C."/>
            <person name="Lipzen A."/>
            <person name="Lutzoni F."/>
            <person name="Magnuson J."/>
            <person name="Mondo S."/>
            <person name="Nolan M."/>
            <person name="Ohm R."/>
            <person name="Pangilinan J."/>
            <person name="Park H.-J."/>
            <person name="Ramirez L."/>
            <person name="Alfaro M."/>
            <person name="Sun H."/>
            <person name="Tritt A."/>
            <person name="Yoshinaga Y."/>
            <person name="Zwiers L.-H."/>
            <person name="Turgeon B."/>
            <person name="Goodwin S."/>
            <person name="Spatafora J."/>
            <person name="Crous P."/>
            <person name="Grigoriev I."/>
        </authorList>
    </citation>
    <scope>NUCLEOTIDE SEQUENCE</scope>
    <source>
        <strain evidence="2">CBS 690.94</strain>
    </source>
</reference>
<dbReference type="EMBL" id="MU001507">
    <property type="protein sequence ID" value="KAF2440392.1"/>
    <property type="molecule type" value="Genomic_DNA"/>
</dbReference>
<keyword evidence="3" id="KW-1185">Reference proteome</keyword>
<dbReference type="Proteomes" id="UP000799764">
    <property type="component" value="Unassembled WGS sequence"/>
</dbReference>
<feature type="compositionally biased region" description="Basic and acidic residues" evidence="1">
    <location>
        <begin position="144"/>
        <end position="164"/>
    </location>
</feature>
<dbReference type="OrthoDB" id="3800417at2759"/>
<sequence length="497" mass="54032">MSPRSTPSLPPRRRSTPSYMQPTKASEARANCAASPKPSSSIPFAREVTPKSTASVPADTVRMAVVENMKAQQEVSETLGSPKFTNMEERKHQASETTAQVAEDFLPVVDPITPTTPIAPAEVTDPAQSSEPTTTGPADDTTPDDVHMTEEVSKKRKRPDDAVKKSAKSPGAIKPEDNDAERSGTDEQPIAKKRKTRSDVPSSKEFVELGTGDHFDDDVVVTQRKRKSVTSIKARATKTAAEESKTTTKATLDPEFDRMIKAEEKRKAAAAQLSGNVFARNPKLRRSFADTMAASIMSRPNQVMSTTTVVTAPKPVRRPIMKDSCSAEVAPGAVTYDGDMIHADLRSIKYINVTHTIRNVHISRIVENPFAYPNVSIDFDNHERPIMAHITKMTDDEYKIASDAALGREKEKRKLDAKLARQNKNKTGTGKNPKLHKMVGTKAADKSSLREGTARKATASTTTASKATAGKTTEKSSLNKVVSGKITRHPRKSGSSS</sequence>
<protein>
    <submittedName>
        <fullName evidence="2">Uncharacterized protein</fullName>
    </submittedName>
</protein>
<dbReference type="AlphaFoldDB" id="A0A9P4U8U0"/>